<evidence type="ECO:0000313" key="3">
    <source>
        <dbReference type="Proteomes" id="UP001204151"/>
    </source>
</evidence>
<evidence type="ECO:0000256" key="1">
    <source>
        <dbReference type="SAM" id="SignalP"/>
    </source>
</evidence>
<keyword evidence="1" id="KW-0732">Signal</keyword>
<reference evidence="2 3" key="1">
    <citation type="submission" date="2022-08" db="EMBL/GenBank/DDBJ databases">
        <title>Reclassification of Massilia species as members of the genera Telluria, Duganella, Pseudoduganella, Mokoshia gen. nov. and Zemynaea gen. nov. using orthogonal and non-orthogonal genome-based approaches.</title>
        <authorList>
            <person name="Bowman J.P."/>
        </authorList>
    </citation>
    <scope>NUCLEOTIDE SEQUENCE [LARGE SCALE GENOMIC DNA]</scope>
    <source>
        <strain evidence="2 3">JCM 31316</strain>
    </source>
</reference>
<organism evidence="2 3">
    <name type="scientific">Massilia pinisoli</name>
    <dbReference type="NCBI Taxonomy" id="1772194"/>
    <lineage>
        <taxon>Bacteria</taxon>
        <taxon>Pseudomonadati</taxon>
        <taxon>Pseudomonadota</taxon>
        <taxon>Betaproteobacteria</taxon>
        <taxon>Burkholderiales</taxon>
        <taxon>Oxalobacteraceae</taxon>
        <taxon>Telluria group</taxon>
        <taxon>Massilia</taxon>
    </lineage>
</organism>
<sequence>MRKRTLRHAWALWLGLLALPALAQNKDEAGQPTATPAAQPVVADATAAQPAMPASDPAIAADAVPATVVVEGRRPGPGVWKVSKGTHVMWVFGTYAPLPHKMQWDASRVERLVAKSDEVLMPPVAKAHIGFFRGLTALPSLIGIKRNPDDAVLHDVVPADVYAHWTTLKAKYIGDDDGVEHYRPVFAGEELLLAGLKQSGLSYGSEVLGTIEDIAKKNKVRMSDSGYDVMLDDPRKLVRDFKNSQVDDLVCFTKTLDSLDVDLETMRVRANAWANGDIGQIRGLNFAERRDACLDAILNSSIAKDAAALRQMRERLRLSWLRAAEKALAGNASTFAVLEIQDIVGPTSYLAALQAKGYAVESPR</sequence>
<evidence type="ECO:0000313" key="2">
    <source>
        <dbReference type="EMBL" id="MCS0583224.1"/>
    </source>
</evidence>
<feature type="signal peptide" evidence="1">
    <location>
        <begin position="1"/>
        <end position="23"/>
    </location>
</feature>
<accession>A0ABT1ZTM0</accession>
<dbReference type="InterPro" id="IPR002816">
    <property type="entry name" value="TraB/PrgY/GumN_fam"/>
</dbReference>
<proteinExistence type="predicted"/>
<keyword evidence="3" id="KW-1185">Reference proteome</keyword>
<dbReference type="CDD" id="cd14788">
    <property type="entry name" value="GumN"/>
    <property type="match status" value="1"/>
</dbReference>
<dbReference type="RefSeq" id="WP_258817819.1">
    <property type="nucleotide sequence ID" value="NZ_JANUGW010000012.1"/>
</dbReference>
<feature type="chain" id="PRO_5046310550" evidence="1">
    <location>
        <begin position="24"/>
        <end position="364"/>
    </location>
</feature>
<dbReference type="Proteomes" id="UP001204151">
    <property type="component" value="Unassembled WGS sequence"/>
</dbReference>
<protein>
    <submittedName>
        <fullName evidence="2">TraB/GumN family protein</fullName>
    </submittedName>
</protein>
<gene>
    <name evidence="2" type="ORF">NX784_16665</name>
</gene>
<comment type="caution">
    <text evidence="2">The sequence shown here is derived from an EMBL/GenBank/DDBJ whole genome shotgun (WGS) entry which is preliminary data.</text>
</comment>
<dbReference type="Pfam" id="PF01963">
    <property type="entry name" value="TraB_PrgY_gumN"/>
    <property type="match status" value="1"/>
</dbReference>
<dbReference type="EMBL" id="JANUGW010000012">
    <property type="protein sequence ID" value="MCS0583224.1"/>
    <property type="molecule type" value="Genomic_DNA"/>
</dbReference>
<name>A0ABT1ZTM0_9BURK</name>